<accession>A0A8J7SIJ8</accession>
<protein>
    <submittedName>
        <fullName evidence="1">DUF1501 domain-containing protein</fullName>
    </submittedName>
</protein>
<dbReference type="EMBL" id="JAENIM010000022">
    <property type="protein sequence ID" value="MBK1790496.1"/>
    <property type="molecule type" value="Genomic_DNA"/>
</dbReference>
<dbReference type="PANTHER" id="PTHR43737">
    <property type="entry name" value="BLL7424 PROTEIN"/>
    <property type="match status" value="1"/>
</dbReference>
<dbReference type="PROSITE" id="PS51318">
    <property type="entry name" value="TAT"/>
    <property type="match status" value="1"/>
</dbReference>
<keyword evidence="2" id="KW-1185">Reference proteome</keyword>
<dbReference type="RefSeq" id="WP_200310530.1">
    <property type="nucleotide sequence ID" value="NZ_JAENIM010000022.1"/>
</dbReference>
<sequence length="530" mass="56783">MNTPNRGLSRRAFIRQSACASLGISALVNSITQLKLLGSAVASTDVSTSDYKALICIFLAGGNDSANMIFPIGDPATDEVRADYEAARRDVAQPKLGDEGFPLEGTILSLPNGEGGSQQTKAFDKHYAGQVPAMGVNPRAPELAEMFNDGDLAFVCNVGSLVEPIISRDAYIQKEVARPKQLFSHSNQQKQWQTSIADEAMQTGWGGRIADLLHSSGSSDKVSMLVSMAGINSFEIAGGNSNLSQYVMSTNGAEPYSGYGSSASPYSNAYANGVDASSGYLQTDTGRRLAAFEGVMNNVQANLMDEEYYKRVRSSRNYQASVEAALIAASATGVDFDEKFANANSSLGRQLKMVAKLIAGRQQIGNARQIFFCRVGGYDNHSGLLENHGNVMAELSSSIAALRDTLKDPAVDCFDSVTTFTSSDFSRTLNPNASSGTDHAWAGHCIVMGGAVNGGDLYGHFPSLKLGDQEGSIDSHSSRGLLIPDVSVDQYSAVIASWFGVESTEMETAFPYLYRFDDPFTVNEMNLKFL</sequence>
<evidence type="ECO:0000313" key="2">
    <source>
        <dbReference type="Proteomes" id="UP000624703"/>
    </source>
</evidence>
<dbReference type="Proteomes" id="UP000624703">
    <property type="component" value="Unassembled WGS sequence"/>
</dbReference>
<organism evidence="1 2">
    <name type="scientific">Persicirhabdus sediminis</name>
    <dbReference type="NCBI Taxonomy" id="454144"/>
    <lineage>
        <taxon>Bacteria</taxon>
        <taxon>Pseudomonadati</taxon>
        <taxon>Verrucomicrobiota</taxon>
        <taxon>Verrucomicrobiia</taxon>
        <taxon>Verrucomicrobiales</taxon>
        <taxon>Verrucomicrobiaceae</taxon>
        <taxon>Persicirhabdus</taxon>
    </lineage>
</organism>
<gene>
    <name evidence="1" type="ORF">JIN82_04915</name>
</gene>
<dbReference type="Pfam" id="PF07394">
    <property type="entry name" value="DUF1501"/>
    <property type="match status" value="1"/>
</dbReference>
<reference evidence="1" key="1">
    <citation type="submission" date="2021-01" db="EMBL/GenBank/DDBJ databases">
        <title>Modified the classification status of verrucomicrobia.</title>
        <authorList>
            <person name="Feng X."/>
        </authorList>
    </citation>
    <scope>NUCLEOTIDE SEQUENCE</scope>
    <source>
        <strain evidence="1">_KCTC 22039</strain>
    </source>
</reference>
<proteinExistence type="predicted"/>
<evidence type="ECO:0000313" key="1">
    <source>
        <dbReference type="EMBL" id="MBK1790496.1"/>
    </source>
</evidence>
<comment type="caution">
    <text evidence="1">The sequence shown here is derived from an EMBL/GenBank/DDBJ whole genome shotgun (WGS) entry which is preliminary data.</text>
</comment>
<dbReference type="InterPro" id="IPR010869">
    <property type="entry name" value="DUF1501"/>
</dbReference>
<name>A0A8J7SIJ8_9BACT</name>
<dbReference type="PANTHER" id="PTHR43737:SF1">
    <property type="entry name" value="DUF1501 DOMAIN-CONTAINING PROTEIN"/>
    <property type="match status" value="1"/>
</dbReference>
<dbReference type="AlphaFoldDB" id="A0A8J7SIJ8"/>
<dbReference type="InterPro" id="IPR006311">
    <property type="entry name" value="TAT_signal"/>
</dbReference>